<proteinExistence type="predicted"/>
<evidence type="ECO:0000313" key="3">
    <source>
        <dbReference type="Proteomes" id="UP001066276"/>
    </source>
</evidence>
<organism evidence="2 3">
    <name type="scientific">Pleurodeles waltl</name>
    <name type="common">Iberian ribbed newt</name>
    <dbReference type="NCBI Taxonomy" id="8319"/>
    <lineage>
        <taxon>Eukaryota</taxon>
        <taxon>Metazoa</taxon>
        <taxon>Chordata</taxon>
        <taxon>Craniata</taxon>
        <taxon>Vertebrata</taxon>
        <taxon>Euteleostomi</taxon>
        <taxon>Amphibia</taxon>
        <taxon>Batrachia</taxon>
        <taxon>Caudata</taxon>
        <taxon>Salamandroidea</taxon>
        <taxon>Salamandridae</taxon>
        <taxon>Pleurodelinae</taxon>
        <taxon>Pleurodeles</taxon>
    </lineage>
</organism>
<evidence type="ECO:0000313" key="2">
    <source>
        <dbReference type="EMBL" id="KAJ1135641.1"/>
    </source>
</evidence>
<dbReference type="AlphaFoldDB" id="A0AAV7Q811"/>
<dbReference type="Proteomes" id="UP001066276">
    <property type="component" value="Chromosome 6"/>
</dbReference>
<keyword evidence="3" id="KW-1185">Reference proteome</keyword>
<gene>
    <name evidence="2" type="ORF">NDU88_002079</name>
</gene>
<protein>
    <submittedName>
        <fullName evidence="2">Uncharacterized protein</fullName>
    </submittedName>
</protein>
<sequence>PCDKSAAMLFVTWLYKPRPPTWFCFALLSLDTATTSRGSSGQVSFSSTHHPCTRDSWNQQGPCLESSIL</sequence>
<comment type="caution">
    <text evidence="2">The sequence shown here is derived from an EMBL/GenBank/DDBJ whole genome shotgun (WGS) entry which is preliminary data.</text>
</comment>
<accession>A0AAV7Q811</accession>
<feature type="non-terminal residue" evidence="2">
    <location>
        <position position="1"/>
    </location>
</feature>
<evidence type="ECO:0000256" key="1">
    <source>
        <dbReference type="SAM" id="MobiDB-lite"/>
    </source>
</evidence>
<feature type="non-terminal residue" evidence="2">
    <location>
        <position position="69"/>
    </location>
</feature>
<reference evidence="2" key="1">
    <citation type="journal article" date="2022" name="bioRxiv">
        <title>Sequencing and chromosome-scale assembly of the giantPleurodeles waltlgenome.</title>
        <authorList>
            <person name="Brown T."/>
            <person name="Elewa A."/>
            <person name="Iarovenko S."/>
            <person name="Subramanian E."/>
            <person name="Araus A.J."/>
            <person name="Petzold A."/>
            <person name="Susuki M."/>
            <person name="Suzuki K.-i.T."/>
            <person name="Hayashi T."/>
            <person name="Toyoda A."/>
            <person name="Oliveira C."/>
            <person name="Osipova E."/>
            <person name="Leigh N.D."/>
            <person name="Simon A."/>
            <person name="Yun M.H."/>
        </authorList>
    </citation>
    <scope>NUCLEOTIDE SEQUENCE</scope>
    <source>
        <strain evidence="2">20211129_DDA</strain>
        <tissue evidence="2">Liver</tissue>
    </source>
</reference>
<feature type="region of interest" description="Disordered" evidence="1">
    <location>
        <begin position="46"/>
        <end position="69"/>
    </location>
</feature>
<dbReference type="EMBL" id="JANPWB010000010">
    <property type="protein sequence ID" value="KAJ1135641.1"/>
    <property type="molecule type" value="Genomic_DNA"/>
</dbReference>
<name>A0AAV7Q811_PLEWA</name>